<comment type="caution">
    <text evidence="8">The sequence shown here is derived from an EMBL/GenBank/DDBJ whole genome shotgun (WGS) entry which is preliminary data.</text>
</comment>
<evidence type="ECO:0000256" key="7">
    <source>
        <dbReference type="ARBA" id="ARBA00023237"/>
    </source>
</evidence>
<reference evidence="8 9" key="1">
    <citation type="submission" date="2018-07" db="EMBL/GenBank/DDBJ databases">
        <title>Chitinophaga K2CV101002-2 sp. nov., isolated from a monsoon evergreen broad-leaved forest soil.</title>
        <authorList>
            <person name="Lv Y."/>
        </authorList>
    </citation>
    <scope>NUCLEOTIDE SEQUENCE [LARGE SCALE GENOMIC DNA]</scope>
    <source>
        <strain evidence="8 9">GDMCC 1.1288</strain>
    </source>
</reference>
<keyword evidence="6" id="KW-0472">Membrane</keyword>
<dbReference type="GO" id="GO:0009279">
    <property type="term" value="C:cell outer membrane"/>
    <property type="evidence" value="ECO:0007669"/>
    <property type="project" value="UniProtKB-SubCell"/>
</dbReference>
<evidence type="ECO:0000256" key="1">
    <source>
        <dbReference type="ARBA" id="ARBA00004442"/>
    </source>
</evidence>
<dbReference type="Proteomes" id="UP000260644">
    <property type="component" value="Unassembled WGS sequence"/>
</dbReference>
<dbReference type="EMBL" id="QPMM01000006">
    <property type="protein sequence ID" value="RFS22550.1"/>
    <property type="molecule type" value="Genomic_DNA"/>
</dbReference>
<evidence type="ECO:0000313" key="8">
    <source>
        <dbReference type="EMBL" id="RFS22550.1"/>
    </source>
</evidence>
<evidence type="ECO:0000256" key="4">
    <source>
        <dbReference type="ARBA" id="ARBA00022452"/>
    </source>
</evidence>
<keyword evidence="5" id="KW-0812">Transmembrane</keyword>
<dbReference type="SUPFAM" id="SSF56954">
    <property type="entry name" value="Outer membrane efflux proteins (OEP)"/>
    <property type="match status" value="1"/>
</dbReference>
<name>A0A3E1YA17_9BACT</name>
<dbReference type="GO" id="GO:0015288">
    <property type="term" value="F:porin activity"/>
    <property type="evidence" value="ECO:0007669"/>
    <property type="project" value="TreeGrafter"/>
</dbReference>
<evidence type="ECO:0000256" key="5">
    <source>
        <dbReference type="ARBA" id="ARBA00022692"/>
    </source>
</evidence>
<dbReference type="Pfam" id="PF02321">
    <property type="entry name" value="OEP"/>
    <property type="match status" value="2"/>
</dbReference>
<keyword evidence="3" id="KW-0813">Transport</keyword>
<keyword evidence="4" id="KW-1134">Transmembrane beta strand</keyword>
<gene>
    <name evidence="8" type="ORF">DVR12_12155</name>
</gene>
<dbReference type="GO" id="GO:0015562">
    <property type="term" value="F:efflux transmembrane transporter activity"/>
    <property type="evidence" value="ECO:0007669"/>
    <property type="project" value="InterPro"/>
</dbReference>
<evidence type="ECO:0000256" key="3">
    <source>
        <dbReference type="ARBA" id="ARBA00022448"/>
    </source>
</evidence>
<dbReference type="Gene3D" id="1.20.1600.10">
    <property type="entry name" value="Outer membrane efflux proteins (OEP)"/>
    <property type="match status" value="1"/>
</dbReference>
<proteinExistence type="inferred from homology"/>
<dbReference type="PANTHER" id="PTHR30026:SF20">
    <property type="entry name" value="OUTER MEMBRANE PROTEIN TOLC"/>
    <property type="match status" value="1"/>
</dbReference>
<accession>A0A3E1YA17</accession>
<evidence type="ECO:0000256" key="6">
    <source>
        <dbReference type="ARBA" id="ARBA00023136"/>
    </source>
</evidence>
<dbReference type="PANTHER" id="PTHR30026">
    <property type="entry name" value="OUTER MEMBRANE PROTEIN TOLC"/>
    <property type="match status" value="1"/>
</dbReference>
<protein>
    <submittedName>
        <fullName evidence="8">TolC family protein</fullName>
    </submittedName>
</protein>
<evidence type="ECO:0000313" key="9">
    <source>
        <dbReference type="Proteomes" id="UP000260644"/>
    </source>
</evidence>
<keyword evidence="9" id="KW-1185">Reference proteome</keyword>
<comment type="similarity">
    <text evidence="2">Belongs to the outer membrane factor (OMF) (TC 1.B.17) family.</text>
</comment>
<comment type="subcellular location">
    <subcellularLocation>
        <location evidence="1">Cell outer membrane</location>
    </subcellularLocation>
</comment>
<dbReference type="InterPro" id="IPR051906">
    <property type="entry name" value="TolC-like"/>
</dbReference>
<evidence type="ECO:0000256" key="2">
    <source>
        <dbReference type="ARBA" id="ARBA00007613"/>
    </source>
</evidence>
<dbReference type="AlphaFoldDB" id="A0A3E1YA17"/>
<keyword evidence="7" id="KW-0998">Cell outer membrane</keyword>
<organism evidence="8 9">
    <name type="scientific">Chitinophaga silvatica</name>
    <dbReference type="NCBI Taxonomy" id="2282649"/>
    <lineage>
        <taxon>Bacteria</taxon>
        <taxon>Pseudomonadati</taxon>
        <taxon>Bacteroidota</taxon>
        <taxon>Chitinophagia</taxon>
        <taxon>Chitinophagales</taxon>
        <taxon>Chitinophagaceae</taxon>
        <taxon>Chitinophaga</taxon>
    </lineage>
</organism>
<dbReference type="GO" id="GO:1990281">
    <property type="term" value="C:efflux pump complex"/>
    <property type="evidence" value="ECO:0007669"/>
    <property type="project" value="TreeGrafter"/>
</dbReference>
<dbReference type="InterPro" id="IPR003423">
    <property type="entry name" value="OMP_efflux"/>
</dbReference>
<sequence length="468" mass="52692">MRRKKKQKHQPLMQPMPNKRRILFMKNIMIRRCLFLLGLMFCVGSLQAQQQLLTLEQAIDVALKSNYDIRLAKNSAEVSANDYAYANFAFFPRVNATAGTSWSRTATKQEFVNGTSRDTSGIKGNNLTGNVTLGWTLFDGLKMFATRNKLESIRDFGELVIKDQIQNTIATVISGYYNIVQQKQQLKALAEQMSISEERVKLSDAKFSTGLAPKTDLLQSRVDLNAQKALYIRQLTVIEQSKALLNQLMAVPPGATGYEVADSIPLNSGLSYAVLQQNVANNNTSIKVQQQNVNISALTIKERKGDYFPVISFNSGYNYNRNHSNAASNAFSPKFNRNGVLSYGLTAAIPIFNGFNVKRQVQNARLDFDYQNITLDNVKSQVDLSLNNAFKDYEYYKKAVELEEETNDLARENAMVALERFKQGVSTILEVKIAQQSLEDSYYRLIQARYNTKVAETELGRLNGALLK</sequence>